<evidence type="ECO:0000313" key="9">
    <source>
        <dbReference type="Proteomes" id="UP000265882"/>
    </source>
</evidence>
<keyword evidence="2" id="KW-0479">Metal-binding</keyword>
<accession>A0A3A4P7F4</accession>
<dbReference type="InterPro" id="IPR014349">
    <property type="entry name" value="Rieske_Fe-S_prot"/>
</dbReference>
<feature type="domain" description="Rieske" evidence="7">
    <location>
        <begin position="79"/>
        <end position="168"/>
    </location>
</feature>
<dbReference type="CDD" id="cd03467">
    <property type="entry name" value="Rieske"/>
    <property type="match status" value="1"/>
</dbReference>
<keyword evidence="5" id="KW-1015">Disulfide bond</keyword>
<evidence type="ECO:0000256" key="6">
    <source>
        <dbReference type="ARBA" id="ARBA00034078"/>
    </source>
</evidence>
<reference evidence="8 9" key="1">
    <citation type="journal article" date="2017" name="ISME J.">
        <title>Energy and carbon metabolisms in a deep terrestrial subsurface fluid microbial community.</title>
        <authorList>
            <person name="Momper L."/>
            <person name="Jungbluth S.P."/>
            <person name="Lee M.D."/>
            <person name="Amend J.P."/>
        </authorList>
    </citation>
    <scope>NUCLEOTIDE SEQUENCE [LARGE SCALE GENOMIC DNA]</scope>
    <source>
        <strain evidence="8">SURF_5</strain>
    </source>
</reference>
<keyword evidence="4" id="KW-0411">Iron-sulfur</keyword>
<evidence type="ECO:0000259" key="7">
    <source>
        <dbReference type="PROSITE" id="PS51296"/>
    </source>
</evidence>
<dbReference type="GO" id="GO:0016020">
    <property type="term" value="C:membrane"/>
    <property type="evidence" value="ECO:0007669"/>
    <property type="project" value="InterPro"/>
</dbReference>
<dbReference type="AlphaFoldDB" id="A0A3A4P7F4"/>
<evidence type="ECO:0000313" key="8">
    <source>
        <dbReference type="EMBL" id="RJP23904.1"/>
    </source>
</evidence>
<proteinExistence type="predicted"/>
<dbReference type="GO" id="GO:0051537">
    <property type="term" value="F:2 iron, 2 sulfur cluster binding"/>
    <property type="evidence" value="ECO:0007669"/>
    <property type="project" value="UniProtKB-KW"/>
</dbReference>
<dbReference type="InterPro" id="IPR036922">
    <property type="entry name" value="Rieske_2Fe-2S_sf"/>
</dbReference>
<evidence type="ECO:0000256" key="1">
    <source>
        <dbReference type="ARBA" id="ARBA00022714"/>
    </source>
</evidence>
<evidence type="ECO:0000256" key="2">
    <source>
        <dbReference type="ARBA" id="ARBA00022723"/>
    </source>
</evidence>
<organism evidence="8 9">
    <name type="scientific">Abyssobacteria bacterium (strain SURF_5)</name>
    <dbReference type="NCBI Taxonomy" id="2093360"/>
    <lineage>
        <taxon>Bacteria</taxon>
        <taxon>Pseudomonadati</taxon>
        <taxon>Candidatus Hydrogenedentota</taxon>
        <taxon>Candidatus Abyssobacteria</taxon>
    </lineage>
</organism>
<keyword evidence="1" id="KW-0001">2Fe-2S</keyword>
<evidence type="ECO:0000256" key="4">
    <source>
        <dbReference type="ARBA" id="ARBA00023014"/>
    </source>
</evidence>
<sequence>MHTVRLLRHEVSNRRYHHGTLLFPGETRMSELRKPQPVPRRDFLGKAATWTCGAALVVTAGGIARLPFPAVITGEAGKIKIGRPDDFAPETVRWMPAARAFLFRDGEGFFAISGVCTHLGCIVSQSPTGFDCPCHGSKFGLQGEVKKGPAPSPLPWLEVAMAPDGQLVVDVQKQVSAGTKFHV</sequence>
<dbReference type="EMBL" id="QZKU01000042">
    <property type="protein sequence ID" value="RJP23904.1"/>
    <property type="molecule type" value="Genomic_DNA"/>
</dbReference>
<evidence type="ECO:0000256" key="5">
    <source>
        <dbReference type="ARBA" id="ARBA00023157"/>
    </source>
</evidence>
<dbReference type="Gene3D" id="2.102.10.10">
    <property type="entry name" value="Rieske [2Fe-2S] iron-sulphur domain"/>
    <property type="match status" value="1"/>
</dbReference>
<dbReference type="PANTHER" id="PTHR10134">
    <property type="entry name" value="CYTOCHROME B-C1 COMPLEX SUBUNIT RIESKE, MITOCHONDRIAL"/>
    <property type="match status" value="1"/>
</dbReference>
<evidence type="ECO:0000256" key="3">
    <source>
        <dbReference type="ARBA" id="ARBA00023004"/>
    </source>
</evidence>
<keyword evidence="3" id="KW-0408">Iron</keyword>
<dbReference type="InterPro" id="IPR005805">
    <property type="entry name" value="Rieske_Fe-S_prot_C"/>
</dbReference>
<protein>
    <submittedName>
        <fullName evidence="8">Ubiquinol-cytochrome c reductase iron-sulfur subunit</fullName>
    </submittedName>
</protein>
<dbReference type="PROSITE" id="PS51296">
    <property type="entry name" value="RIESKE"/>
    <property type="match status" value="1"/>
</dbReference>
<gene>
    <name evidence="8" type="ORF">C4520_05535</name>
</gene>
<dbReference type="PRINTS" id="PR00162">
    <property type="entry name" value="RIESKE"/>
</dbReference>
<dbReference type="Pfam" id="PF00355">
    <property type="entry name" value="Rieske"/>
    <property type="match status" value="1"/>
</dbReference>
<comment type="caution">
    <text evidence="8">The sequence shown here is derived from an EMBL/GenBank/DDBJ whole genome shotgun (WGS) entry which is preliminary data.</text>
</comment>
<dbReference type="InterPro" id="IPR017941">
    <property type="entry name" value="Rieske_2Fe-2S"/>
</dbReference>
<dbReference type="SUPFAM" id="SSF50022">
    <property type="entry name" value="ISP domain"/>
    <property type="match status" value="1"/>
</dbReference>
<dbReference type="Proteomes" id="UP000265882">
    <property type="component" value="Unassembled WGS sequence"/>
</dbReference>
<name>A0A3A4P7F4_ABYX5</name>
<dbReference type="GO" id="GO:0046872">
    <property type="term" value="F:metal ion binding"/>
    <property type="evidence" value="ECO:0007669"/>
    <property type="project" value="UniProtKB-KW"/>
</dbReference>
<comment type="cofactor">
    <cofactor evidence="6">
        <name>[2Fe-2S] cluster</name>
        <dbReference type="ChEBI" id="CHEBI:190135"/>
    </cofactor>
</comment>